<feature type="region of interest" description="Disordered" evidence="1">
    <location>
        <begin position="152"/>
        <end position="173"/>
    </location>
</feature>
<feature type="transmembrane region" description="Helical" evidence="2">
    <location>
        <begin position="177"/>
        <end position="202"/>
    </location>
</feature>
<keyword evidence="2" id="KW-1133">Transmembrane helix</keyword>
<dbReference type="Proteomes" id="UP001295794">
    <property type="component" value="Unassembled WGS sequence"/>
</dbReference>
<evidence type="ECO:0000313" key="5">
    <source>
        <dbReference type="Proteomes" id="UP001295794"/>
    </source>
</evidence>
<feature type="compositionally biased region" description="Basic and acidic residues" evidence="1">
    <location>
        <begin position="344"/>
        <end position="360"/>
    </location>
</feature>
<evidence type="ECO:0000256" key="2">
    <source>
        <dbReference type="SAM" id="Phobius"/>
    </source>
</evidence>
<organism evidence="4 5">
    <name type="scientific">Mycena citricolor</name>
    <dbReference type="NCBI Taxonomy" id="2018698"/>
    <lineage>
        <taxon>Eukaryota</taxon>
        <taxon>Fungi</taxon>
        <taxon>Dikarya</taxon>
        <taxon>Basidiomycota</taxon>
        <taxon>Agaricomycotina</taxon>
        <taxon>Agaricomycetes</taxon>
        <taxon>Agaricomycetidae</taxon>
        <taxon>Agaricales</taxon>
        <taxon>Marasmiineae</taxon>
        <taxon>Mycenaceae</taxon>
        <taxon>Mycena</taxon>
    </lineage>
</organism>
<evidence type="ECO:0000313" key="4">
    <source>
        <dbReference type="EMBL" id="CAK5266842.1"/>
    </source>
</evidence>
<feature type="chain" id="PRO_5042232817" evidence="3">
    <location>
        <begin position="23"/>
        <end position="374"/>
    </location>
</feature>
<accession>A0AAD2H0Q9</accession>
<gene>
    <name evidence="4" type="ORF">MYCIT1_LOCUS8808</name>
</gene>
<keyword evidence="2" id="KW-0812">Transmembrane</keyword>
<feature type="region of interest" description="Disordered" evidence="1">
    <location>
        <begin position="321"/>
        <end position="374"/>
    </location>
</feature>
<feature type="compositionally biased region" description="Polar residues" evidence="1">
    <location>
        <begin position="267"/>
        <end position="285"/>
    </location>
</feature>
<keyword evidence="2" id="KW-0472">Membrane</keyword>
<keyword evidence="5" id="KW-1185">Reference proteome</keyword>
<evidence type="ECO:0000256" key="1">
    <source>
        <dbReference type="SAM" id="MobiDB-lite"/>
    </source>
</evidence>
<sequence>MPRCSPLLLSLSFFLLLTPGWAQESLTLWLFGSGRLLPGTATLAPIPIGTRSDGSATTYLYQVLNPSQVKTTDAAGVIEVATVAAPTSRTIIASASGWTEPFATDIAVVCQLTSSAAGECINISGTSTVVANTGAPTPVVLPIATQSVAASPTTIPGLSSSPSASPPPNNPDPSHTAVVPIVVPVVVVLVLVLVLFICIWLLRRRRRQKAMGLRRADLEGGIDPTPSLSQNTRSRMAQVNPMDLYTPHAHTELTESEHHWHSGSHSQYTSPTASSGIAESTQSSTAVPAVPILQIPSPGVSRRATAGADDVVRVLVTRTPRSLGAGGSRPLPLPEESRSGAGVSEKELELRADIQRRMDEQNGPSSETLPPYVD</sequence>
<feature type="signal peptide" evidence="3">
    <location>
        <begin position="1"/>
        <end position="22"/>
    </location>
</feature>
<evidence type="ECO:0000256" key="3">
    <source>
        <dbReference type="SAM" id="SignalP"/>
    </source>
</evidence>
<dbReference type="AlphaFoldDB" id="A0AAD2H0Q9"/>
<keyword evidence="3" id="KW-0732">Signal</keyword>
<name>A0AAD2H0Q9_9AGAR</name>
<dbReference type="EMBL" id="CAVNYO010000110">
    <property type="protein sequence ID" value="CAK5266842.1"/>
    <property type="molecule type" value="Genomic_DNA"/>
</dbReference>
<feature type="region of interest" description="Disordered" evidence="1">
    <location>
        <begin position="254"/>
        <end position="285"/>
    </location>
</feature>
<comment type="caution">
    <text evidence="4">The sequence shown here is derived from an EMBL/GenBank/DDBJ whole genome shotgun (WGS) entry which is preliminary data.</text>
</comment>
<proteinExistence type="predicted"/>
<reference evidence="4" key="1">
    <citation type="submission" date="2023-11" db="EMBL/GenBank/DDBJ databases">
        <authorList>
            <person name="De Vega J J."/>
            <person name="De Vega J J."/>
        </authorList>
    </citation>
    <scope>NUCLEOTIDE SEQUENCE</scope>
</reference>
<protein>
    <submittedName>
        <fullName evidence="4">Uncharacterized protein</fullName>
    </submittedName>
</protein>